<reference evidence="6" key="1">
    <citation type="journal article" date="2019" name="Int. J. Syst. Evol. Microbiol.">
        <title>The Global Catalogue of Microorganisms (GCM) 10K type strain sequencing project: providing services to taxonomists for standard genome sequencing and annotation.</title>
        <authorList>
            <consortium name="The Broad Institute Genomics Platform"/>
            <consortium name="The Broad Institute Genome Sequencing Center for Infectious Disease"/>
            <person name="Wu L."/>
            <person name="Ma J."/>
        </authorList>
    </citation>
    <scope>NUCLEOTIDE SEQUENCE [LARGE SCALE GENOMIC DNA]</scope>
    <source>
        <strain evidence="6">JCM 31037</strain>
    </source>
</reference>
<evidence type="ECO:0000313" key="5">
    <source>
        <dbReference type="EMBL" id="MFD1323233.1"/>
    </source>
</evidence>
<evidence type="ECO:0000256" key="3">
    <source>
        <dbReference type="ARBA" id="ARBA00023163"/>
    </source>
</evidence>
<dbReference type="RefSeq" id="WP_377572385.1">
    <property type="nucleotide sequence ID" value="NZ_JBHTMP010000029.1"/>
</dbReference>
<dbReference type="PROSITE" id="PS51118">
    <property type="entry name" value="HTH_HXLR"/>
    <property type="match status" value="1"/>
</dbReference>
<dbReference type="PANTHER" id="PTHR33204">
    <property type="entry name" value="TRANSCRIPTIONAL REGULATOR, MARR FAMILY"/>
    <property type="match status" value="1"/>
</dbReference>
<name>A0ABW3YHM9_9ACTN</name>
<dbReference type="SUPFAM" id="SSF46785">
    <property type="entry name" value="Winged helix' DNA-binding domain"/>
    <property type="match status" value="1"/>
</dbReference>
<evidence type="ECO:0000313" key="6">
    <source>
        <dbReference type="Proteomes" id="UP001597260"/>
    </source>
</evidence>
<dbReference type="PANTHER" id="PTHR33204:SF18">
    <property type="entry name" value="TRANSCRIPTIONAL REGULATORY PROTEIN"/>
    <property type="match status" value="1"/>
</dbReference>
<dbReference type="InterPro" id="IPR036388">
    <property type="entry name" value="WH-like_DNA-bd_sf"/>
</dbReference>
<comment type="caution">
    <text evidence="5">The sequence shown here is derived from an EMBL/GenBank/DDBJ whole genome shotgun (WGS) entry which is preliminary data.</text>
</comment>
<keyword evidence="3" id="KW-0804">Transcription</keyword>
<keyword evidence="6" id="KW-1185">Reference proteome</keyword>
<feature type="domain" description="HTH hxlR-type" evidence="4">
    <location>
        <begin position="5"/>
        <end position="102"/>
    </location>
</feature>
<evidence type="ECO:0000256" key="1">
    <source>
        <dbReference type="ARBA" id="ARBA00023015"/>
    </source>
</evidence>
<dbReference type="Gene3D" id="1.10.10.10">
    <property type="entry name" value="Winged helix-like DNA-binding domain superfamily/Winged helix DNA-binding domain"/>
    <property type="match status" value="1"/>
</dbReference>
<evidence type="ECO:0000259" key="4">
    <source>
        <dbReference type="PROSITE" id="PS51118"/>
    </source>
</evidence>
<dbReference type="InterPro" id="IPR002577">
    <property type="entry name" value="HTH_HxlR"/>
</dbReference>
<dbReference type="EMBL" id="JBHTMP010000029">
    <property type="protein sequence ID" value="MFD1323233.1"/>
    <property type="molecule type" value="Genomic_DNA"/>
</dbReference>
<dbReference type="InterPro" id="IPR036390">
    <property type="entry name" value="WH_DNA-bd_sf"/>
</dbReference>
<gene>
    <name evidence="5" type="ORF">ACFQ4H_19275</name>
</gene>
<keyword evidence="2" id="KW-0238">DNA-binding</keyword>
<keyword evidence="1" id="KW-0805">Transcription regulation</keyword>
<evidence type="ECO:0000256" key="2">
    <source>
        <dbReference type="ARBA" id="ARBA00023125"/>
    </source>
</evidence>
<sequence length="117" mass="13266">MNIFQTYYDAINLCGRRWTLEIMTALQQQQPMRFTDLLRAIQPTPSSKSLVEALRRLHDQGLICRPGGPDGALYQLTPAGMHLLPLLMAFLADLQRWSESYRTDQKPATSSNGSRSQ</sequence>
<dbReference type="Proteomes" id="UP001597260">
    <property type="component" value="Unassembled WGS sequence"/>
</dbReference>
<proteinExistence type="predicted"/>
<accession>A0ABW3YHM9</accession>
<protein>
    <submittedName>
        <fullName evidence="5">Winged helix-turn-helix transcriptional regulator</fullName>
    </submittedName>
</protein>
<organism evidence="5 6">
    <name type="scientific">Micromonospora sonneratiae</name>
    <dbReference type="NCBI Taxonomy" id="1184706"/>
    <lineage>
        <taxon>Bacteria</taxon>
        <taxon>Bacillati</taxon>
        <taxon>Actinomycetota</taxon>
        <taxon>Actinomycetes</taxon>
        <taxon>Micromonosporales</taxon>
        <taxon>Micromonosporaceae</taxon>
        <taxon>Micromonospora</taxon>
    </lineage>
</organism>
<dbReference type="Pfam" id="PF01638">
    <property type="entry name" value="HxlR"/>
    <property type="match status" value="1"/>
</dbReference>